<dbReference type="CDD" id="cd10948">
    <property type="entry name" value="CE4_BsPdaA_like"/>
    <property type="match status" value="1"/>
</dbReference>
<gene>
    <name evidence="4" type="ORF">IAB51_03765</name>
</gene>
<evidence type="ECO:0000313" key="4">
    <source>
        <dbReference type="EMBL" id="HIS75909.1"/>
    </source>
</evidence>
<dbReference type="EMBL" id="DVJP01000029">
    <property type="protein sequence ID" value="HIS75909.1"/>
    <property type="molecule type" value="Genomic_DNA"/>
</dbReference>
<evidence type="ECO:0000256" key="1">
    <source>
        <dbReference type="SAM" id="MobiDB-lite"/>
    </source>
</evidence>
<dbReference type="Pfam" id="PF01522">
    <property type="entry name" value="Polysacc_deac_1"/>
    <property type="match status" value="1"/>
</dbReference>
<feature type="compositionally biased region" description="Basic and acidic residues" evidence="1">
    <location>
        <begin position="70"/>
        <end position="87"/>
    </location>
</feature>
<dbReference type="PANTHER" id="PTHR10587:SF78">
    <property type="entry name" value="PEPTIDOGLYCAN-N-ACETYLMURAMIC ACID DEACETYLASE PDAA"/>
    <property type="match status" value="1"/>
</dbReference>
<name>A0A9D1JYU2_9FIRM</name>
<feature type="compositionally biased region" description="Low complexity" evidence="1">
    <location>
        <begin position="89"/>
        <end position="99"/>
    </location>
</feature>
<feature type="region of interest" description="Disordered" evidence="1">
    <location>
        <begin position="36"/>
        <end position="127"/>
    </location>
</feature>
<feature type="compositionally biased region" description="Polar residues" evidence="1">
    <location>
        <begin position="101"/>
        <end position="127"/>
    </location>
</feature>
<feature type="chain" id="PRO_5038876055" evidence="2">
    <location>
        <begin position="23"/>
        <end position="349"/>
    </location>
</feature>
<keyword evidence="2" id="KW-0732">Signal</keyword>
<comment type="caution">
    <text evidence="4">The sequence shown here is derived from an EMBL/GenBank/DDBJ whole genome shotgun (WGS) entry which is preliminary data.</text>
</comment>
<dbReference type="PROSITE" id="PS51257">
    <property type="entry name" value="PROKAR_LIPOPROTEIN"/>
    <property type="match status" value="1"/>
</dbReference>
<protein>
    <submittedName>
        <fullName evidence="4">Polysaccharide deacetylase family protein</fullName>
    </submittedName>
</protein>
<dbReference type="InterPro" id="IPR002509">
    <property type="entry name" value="NODB_dom"/>
</dbReference>
<dbReference type="GO" id="GO:0016810">
    <property type="term" value="F:hydrolase activity, acting on carbon-nitrogen (but not peptide) bonds"/>
    <property type="evidence" value="ECO:0007669"/>
    <property type="project" value="InterPro"/>
</dbReference>
<dbReference type="SUPFAM" id="SSF88713">
    <property type="entry name" value="Glycoside hydrolase/deacetylase"/>
    <property type="match status" value="1"/>
</dbReference>
<dbReference type="Proteomes" id="UP000824002">
    <property type="component" value="Unassembled WGS sequence"/>
</dbReference>
<reference evidence="4" key="1">
    <citation type="submission" date="2020-10" db="EMBL/GenBank/DDBJ databases">
        <authorList>
            <person name="Gilroy R."/>
        </authorList>
    </citation>
    <scope>NUCLEOTIDE SEQUENCE</scope>
    <source>
        <strain evidence="4">CHK199-13235</strain>
    </source>
</reference>
<dbReference type="Gene3D" id="3.20.20.370">
    <property type="entry name" value="Glycoside hydrolase/deacetylase"/>
    <property type="match status" value="1"/>
</dbReference>
<organism evidence="4 5">
    <name type="scientific">Candidatus Merdivicinus excrementipullorum</name>
    <dbReference type="NCBI Taxonomy" id="2840867"/>
    <lineage>
        <taxon>Bacteria</taxon>
        <taxon>Bacillati</taxon>
        <taxon>Bacillota</taxon>
        <taxon>Clostridia</taxon>
        <taxon>Eubacteriales</taxon>
        <taxon>Oscillospiraceae</taxon>
        <taxon>Oscillospiraceae incertae sedis</taxon>
        <taxon>Candidatus Merdivicinus</taxon>
    </lineage>
</organism>
<dbReference type="GO" id="GO:0005975">
    <property type="term" value="P:carbohydrate metabolic process"/>
    <property type="evidence" value="ECO:0007669"/>
    <property type="project" value="InterPro"/>
</dbReference>
<evidence type="ECO:0000313" key="5">
    <source>
        <dbReference type="Proteomes" id="UP000824002"/>
    </source>
</evidence>
<dbReference type="InterPro" id="IPR050248">
    <property type="entry name" value="Polysacc_deacetylase_ArnD"/>
</dbReference>
<dbReference type="GO" id="GO:0016020">
    <property type="term" value="C:membrane"/>
    <property type="evidence" value="ECO:0007669"/>
    <property type="project" value="TreeGrafter"/>
</dbReference>
<feature type="domain" description="NodB homology" evidence="3">
    <location>
        <begin position="166"/>
        <end position="346"/>
    </location>
</feature>
<accession>A0A9D1JYU2</accession>
<dbReference type="PROSITE" id="PS51677">
    <property type="entry name" value="NODB"/>
    <property type="match status" value="1"/>
</dbReference>
<reference evidence="4" key="2">
    <citation type="journal article" date="2021" name="PeerJ">
        <title>Extensive microbial diversity within the chicken gut microbiome revealed by metagenomics and culture.</title>
        <authorList>
            <person name="Gilroy R."/>
            <person name="Ravi A."/>
            <person name="Getino M."/>
            <person name="Pursley I."/>
            <person name="Horton D.L."/>
            <person name="Alikhan N.F."/>
            <person name="Baker D."/>
            <person name="Gharbi K."/>
            <person name="Hall N."/>
            <person name="Watson M."/>
            <person name="Adriaenssens E.M."/>
            <person name="Foster-Nyarko E."/>
            <person name="Jarju S."/>
            <person name="Secka A."/>
            <person name="Antonio M."/>
            <person name="Oren A."/>
            <person name="Chaudhuri R.R."/>
            <person name="La Ragione R."/>
            <person name="Hildebrand F."/>
            <person name="Pallen M.J."/>
        </authorList>
    </citation>
    <scope>NUCLEOTIDE SEQUENCE</scope>
    <source>
        <strain evidence="4">CHK199-13235</strain>
    </source>
</reference>
<proteinExistence type="predicted"/>
<feature type="signal peptide" evidence="2">
    <location>
        <begin position="1"/>
        <end position="22"/>
    </location>
</feature>
<evidence type="ECO:0000256" key="2">
    <source>
        <dbReference type="SAM" id="SignalP"/>
    </source>
</evidence>
<dbReference type="InterPro" id="IPR014235">
    <property type="entry name" value="Spore_PdaA"/>
</dbReference>
<dbReference type="PANTHER" id="PTHR10587">
    <property type="entry name" value="GLYCOSYL TRANSFERASE-RELATED"/>
    <property type="match status" value="1"/>
</dbReference>
<evidence type="ECO:0000259" key="3">
    <source>
        <dbReference type="PROSITE" id="PS51677"/>
    </source>
</evidence>
<dbReference type="InterPro" id="IPR011330">
    <property type="entry name" value="Glyco_hydro/deAcase_b/a-brl"/>
</dbReference>
<sequence length="349" mass="38427">MTKRLFLCAGLAAAMLFTSCNAINDGVSDIGSGVSDVTSDLSSGMSDVESDLSSDMSDGRSDADSDMDRDESRYDNSSDISREESSKDAPASGASSGAPQLTASEEPANTPTGVTSASVDLSSLDNTKQGWGQGVQLDEKNRPLASLSFQEKYRKYDAWFIGEEEPVIYLTFDCGYENGYTPMILDTLLEKDVPAVFFCVSDYVERQPELVQRMIDEGHAIGNHSDTHPCMPEQSVERCEQEIMNLHNKMEEEFGYTMTLFRAPAGEFSERTLAQTQQLGYKSVFWSYAYADWDPNNQIGTDKAYAKVTGALHPGAIYLLHAVSPDNAAILGDFIDYAREQGYTFELFQ</sequence>
<dbReference type="AlphaFoldDB" id="A0A9D1JYU2"/>
<feature type="compositionally biased region" description="Polar residues" evidence="1">
    <location>
        <begin position="36"/>
        <end position="56"/>
    </location>
</feature>